<proteinExistence type="predicted"/>
<reference evidence="1 2" key="1">
    <citation type="submission" date="2019-10" db="EMBL/GenBank/DDBJ databases">
        <title>Complete genome sequencing of drug resistant plasmids in Kluyvera intermedia.</title>
        <authorList>
            <person name="Ke C."/>
            <person name="Jian S."/>
        </authorList>
    </citation>
    <scope>NUCLEOTIDE SEQUENCE [LARGE SCALE GENOMIC DNA]</scope>
    <source>
        <strain evidence="1 2">N2-1</strain>
    </source>
</reference>
<keyword evidence="2" id="KW-1185">Reference proteome</keyword>
<evidence type="ECO:0008006" key="3">
    <source>
        <dbReference type="Google" id="ProtNLM"/>
    </source>
</evidence>
<evidence type="ECO:0000313" key="2">
    <source>
        <dbReference type="Proteomes" id="UP000344450"/>
    </source>
</evidence>
<dbReference type="PROSITE" id="PS51257">
    <property type="entry name" value="PROKAR_LIPOPROTEIN"/>
    <property type="match status" value="1"/>
</dbReference>
<dbReference type="GeneID" id="91972222"/>
<gene>
    <name evidence="1" type="ORF">GHC21_07425</name>
</gene>
<dbReference type="EMBL" id="CP045845">
    <property type="protein sequence ID" value="QGH29510.1"/>
    <property type="molecule type" value="Genomic_DNA"/>
</dbReference>
<dbReference type="RefSeq" id="WP_153742532.1">
    <property type="nucleotide sequence ID" value="NZ_CP045843.1"/>
</dbReference>
<dbReference type="Proteomes" id="UP000344450">
    <property type="component" value="Chromosome"/>
</dbReference>
<accession>A0ABX6DR92</accession>
<sequence length="75" mass="8565">MKTKTLMMIAIVVGSVSLTGCNLEKQYLDECEANGVDRTACFEQYHADNRASADRYQTYTENNRKLNAKKHSHHN</sequence>
<protein>
    <recommendedName>
        <fullName evidence="3">Lipoprotein</fullName>
    </recommendedName>
</protein>
<organism evidence="1 2">
    <name type="scientific">Kluyvera intermedia</name>
    <name type="common">Enterobacter intermedius</name>
    <dbReference type="NCBI Taxonomy" id="61648"/>
    <lineage>
        <taxon>Bacteria</taxon>
        <taxon>Pseudomonadati</taxon>
        <taxon>Pseudomonadota</taxon>
        <taxon>Gammaproteobacteria</taxon>
        <taxon>Enterobacterales</taxon>
        <taxon>Enterobacteriaceae</taxon>
        <taxon>Kluyvera</taxon>
    </lineage>
</organism>
<evidence type="ECO:0000313" key="1">
    <source>
        <dbReference type="EMBL" id="QGH29510.1"/>
    </source>
</evidence>
<name>A0ABX6DR92_KLUIN</name>